<gene>
    <name evidence="2" type="ORF">BDY17DRAFT_311767</name>
</gene>
<organism evidence="2 3">
    <name type="scientific">Neohortaea acidophila</name>
    <dbReference type="NCBI Taxonomy" id="245834"/>
    <lineage>
        <taxon>Eukaryota</taxon>
        <taxon>Fungi</taxon>
        <taxon>Dikarya</taxon>
        <taxon>Ascomycota</taxon>
        <taxon>Pezizomycotina</taxon>
        <taxon>Dothideomycetes</taxon>
        <taxon>Dothideomycetidae</taxon>
        <taxon>Mycosphaerellales</taxon>
        <taxon>Teratosphaeriaceae</taxon>
        <taxon>Neohortaea</taxon>
    </lineage>
</organism>
<dbReference type="OrthoDB" id="408152at2759"/>
<dbReference type="PANTHER" id="PTHR36978:SF8">
    <property type="entry name" value="NAD DEPENDENT EPIMERASE_DEHYDRATASE"/>
    <property type="match status" value="1"/>
</dbReference>
<keyword evidence="1" id="KW-0812">Transmembrane</keyword>
<dbReference type="Gene3D" id="3.40.50.300">
    <property type="entry name" value="P-loop containing nucleotide triphosphate hydrolases"/>
    <property type="match status" value="1"/>
</dbReference>
<name>A0A6A6PLU8_9PEZI</name>
<evidence type="ECO:0000313" key="2">
    <source>
        <dbReference type="EMBL" id="KAF2480962.1"/>
    </source>
</evidence>
<proteinExistence type="predicted"/>
<evidence type="ECO:0008006" key="4">
    <source>
        <dbReference type="Google" id="ProtNLM"/>
    </source>
</evidence>
<feature type="transmembrane region" description="Helical" evidence="1">
    <location>
        <begin position="280"/>
        <end position="297"/>
    </location>
</feature>
<keyword evidence="1" id="KW-0472">Membrane</keyword>
<dbReference type="InterPro" id="IPR040632">
    <property type="entry name" value="Sulfotransfer_4"/>
</dbReference>
<keyword evidence="1" id="KW-1133">Transmembrane helix</keyword>
<dbReference type="InterPro" id="IPR027417">
    <property type="entry name" value="P-loop_NTPase"/>
</dbReference>
<reference evidence="2" key="1">
    <citation type="journal article" date="2020" name="Stud. Mycol.">
        <title>101 Dothideomycetes genomes: a test case for predicting lifestyles and emergence of pathogens.</title>
        <authorList>
            <person name="Haridas S."/>
            <person name="Albert R."/>
            <person name="Binder M."/>
            <person name="Bloem J."/>
            <person name="Labutti K."/>
            <person name="Salamov A."/>
            <person name="Andreopoulos B."/>
            <person name="Baker S."/>
            <person name="Barry K."/>
            <person name="Bills G."/>
            <person name="Bluhm B."/>
            <person name="Cannon C."/>
            <person name="Castanera R."/>
            <person name="Culley D."/>
            <person name="Daum C."/>
            <person name="Ezra D."/>
            <person name="Gonzalez J."/>
            <person name="Henrissat B."/>
            <person name="Kuo A."/>
            <person name="Liang C."/>
            <person name="Lipzen A."/>
            <person name="Lutzoni F."/>
            <person name="Magnuson J."/>
            <person name="Mondo S."/>
            <person name="Nolan M."/>
            <person name="Ohm R."/>
            <person name="Pangilinan J."/>
            <person name="Park H.-J."/>
            <person name="Ramirez L."/>
            <person name="Alfaro M."/>
            <person name="Sun H."/>
            <person name="Tritt A."/>
            <person name="Yoshinaga Y."/>
            <person name="Zwiers L.-H."/>
            <person name="Turgeon B."/>
            <person name="Goodwin S."/>
            <person name="Spatafora J."/>
            <person name="Crous P."/>
            <person name="Grigoriev I."/>
        </authorList>
    </citation>
    <scope>NUCLEOTIDE SEQUENCE</scope>
    <source>
        <strain evidence="2">CBS 113389</strain>
    </source>
</reference>
<evidence type="ECO:0000313" key="3">
    <source>
        <dbReference type="Proteomes" id="UP000799767"/>
    </source>
</evidence>
<dbReference type="RefSeq" id="XP_033587532.1">
    <property type="nucleotide sequence ID" value="XM_033735571.1"/>
</dbReference>
<dbReference type="PANTHER" id="PTHR36978">
    <property type="entry name" value="P-LOOP CONTAINING NUCLEOTIDE TRIPHOSPHATE HYDROLASE"/>
    <property type="match status" value="1"/>
</dbReference>
<dbReference type="AlphaFoldDB" id="A0A6A6PLU8"/>
<evidence type="ECO:0000256" key="1">
    <source>
        <dbReference type="SAM" id="Phobius"/>
    </source>
</evidence>
<sequence length="311" mass="36562">MDLVERVPTPILTFFYPLNEPNRVRTKELQILCLGLGRTGTESLQTAFYELGYHDVHHGWHMALHTEEAPQWYRLSLAKYRYPDPAFLNRKEFDKGRLNRVDILANLLTCARIVLGNCEVVTDMPSAAFAVELLRAYPEAKVVLNRRRDVDKWHASMMATLGNMYSDWGSWARQWVEAENFWLMRIVRAGFYPKYRWDVARHGVEVYNQHYADLEAECRRQGREWLDWTVQDGWEPLCKFVGKPIPDTPFPNENAVGGFAEKRLQLHQERFRRANRRLMICRWLIATGGVLGGVWWWRDSDLVHSLLRRLG</sequence>
<accession>A0A6A6PLU8</accession>
<dbReference type="GeneID" id="54476573"/>
<dbReference type="Pfam" id="PF17784">
    <property type="entry name" value="Sulfotransfer_4"/>
    <property type="match status" value="1"/>
</dbReference>
<dbReference type="Proteomes" id="UP000799767">
    <property type="component" value="Unassembled WGS sequence"/>
</dbReference>
<dbReference type="SUPFAM" id="SSF52540">
    <property type="entry name" value="P-loop containing nucleoside triphosphate hydrolases"/>
    <property type="match status" value="1"/>
</dbReference>
<protein>
    <recommendedName>
        <fullName evidence="4">P-loop containing nucleoside triphosphate hydrolase protein</fullName>
    </recommendedName>
</protein>
<dbReference type="EMBL" id="MU001638">
    <property type="protein sequence ID" value="KAF2480962.1"/>
    <property type="molecule type" value="Genomic_DNA"/>
</dbReference>
<keyword evidence="3" id="KW-1185">Reference proteome</keyword>